<evidence type="ECO:0000313" key="2">
    <source>
        <dbReference type="Proteomes" id="UP001550603"/>
    </source>
</evidence>
<dbReference type="RefSeq" id="WP_359787426.1">
    <property type="nucleotide sequence ID" value="NZ_JBEYBN010000010.1"/>
</dbReference>
<accession>A0ABV2XRZ6</accession>
<protein>
    <submittedName>
        <fullName evidence="1">Uncharacterized protein</fullName>
    </submittedName>
</protein>
<comment type="caution">
    <text evidence="1">The sequence shown here is derived from an EMBL/GenBank/DDBJ whole genome shotgun (WGS) entry which is preliminary data.</text>
</comment>
<sequence length="64" mass="6510">MTANTDPFSSRAAAAVGTAGFATASCRPVQDTSRPAIVLVLGKVGISQQDAVKQPPQSGRVGRI</sequence>
<gene>
    <name evidence="1" type="ORF">ABZ568_10205</name>
</gene>
<dbReference type="Proteomes" id="UP001550603">
    <property type="component" value="Unassembled WGS sequence"/>
</dbReference>
<keyword evidence="2" id="KW-1185">Reference proteome</keyword>
<reference evidence="1 2" key="1">
    <citation type="submission" date="2024-06" db="EMBL/GenBank/DDBJ databases">
        <title>The Natural Products Discovery Center: Release of the First 8490 Sequenced Strains for Exploring Actinobacteria Biosynthetic Diversity.</title>
        <authorList>
            <person name="Kalkreuter E."/>
            <person name="Kautsar S.A."/>
            <person name="Yang D."/>
            <person name="Bader C.D."/>
            <person name="Teijaro C.N."/>
            <person name="Fluegel L."/>
            <person name="Davis C.M."/>
            <person name="Simpson J.R."/>
            <person name="Lauterbach L."/>
            <person name="Steele A.D."/>
            <person name="Gui C."/>
            <person name="Meng S."/>
            <person name="Li G."/>
            <person name="Viehrig K."/>
            <person name="Ye F."/>
            <person name="Su P."/>
            <person name="Kiefer A.F."/>
            <person name="Nichols A."/>
            <person name="Cepeda A.J."/>
            <person name="Yan W."/>
            <person name="Fan B."/>
            <person name="Jiang Y."/>
            <person name="Adhikari A."/>
            <person name="Zheng C.-J."/>
            <person name="Schuster L."/>
            <person name="Cowan T.M."/>
            <person name="Smanski M.J."/>
            <person name="Chevrette M.G."/>
            <person name="De Carvalho L.P.S."/>
            <person name="Shen B."/>
        </authorList>
    </citation>
    <scope>NUCLEOTIDE SEQUENCE [LARGE SCALE GENOMIC DNA]</scope>
    <source>
        <strain evidence="1 2">NPDC019583</strain>
    </source>
</reference>
<name>A0ABV2XRZ6_9ACTN</name>
<proteinExistence type="predicted"/>
<dbReference type="EMBL" id="JBEYBN010000010">
    <property type="protein sequence ID" value="MEU2266780.1"/>
    <property type="molecule type" value="Genomic_DNA"/>
</dbReference>
<organism evidence="1 2">
    <name type="scientific">Streptomyces olindensis</name>
    <dbReference type="NCBI Taxonomy" id="358823"/>
    <lineage>
        <taxon>Bacteria</taxon>
        <taxon>Bacillati</taxon>
        <taxon>Actinomycetota</taxon>
        <taxon>Actinomycetes</taxon>
        <taxon>Kitasatosporales</taxon>
        <taxon>Streptomycetaceae</taxon>
        <taxon>Streptomyces</taxon>
    </lineage>
</organism>
<evidence type="ECO:0000313" key="1">
    <source>
        <dbReference type="EMBL" id="MEU2266780.1"/>
    </source>
</evidence>